<reference evidence="2 3" key="1">
    <citation type="journal article" date="2012" name="Int. J. Syst. Evol. Microbiol.">
        <title>Characterization of Tetragenococcus strains from sugar thick juice reveals a novel species, Tetragenococcus osmophilus sp. nov., and divides Tetragenococcus halophilus into two subspecies, T. halophilus subsp. halophilus subsp. nov. and T. halophilus subsp. flandriensis subsp. nov.</title>
        <authorList>
            <person name="Juste A."/>
            <person name="Van Trappen S."/>
            <person name="Verreth C."/>
            <person name="Cleenwerck I."/>
            <person name="De Vos P."/>
            <person name="Lievens B."/>
            <person name="Willems K.A."/>
        </authorList>
    </citation>
    <scope>NUCLEOTIDE SEQUENCE [LARGE SCALE GENOMIC DNA]</scope>
    <source>
        <strain evidence="2 3">LMG 26042</strain>
    </source>
</reference>
<evidence type="ECO:0000259" key="1">
    <source>
        <dbReference type="Pfam" id="PF13546"/>
    </source>
</evidence>
<protein>
    <submittedName>
        <fullName evidence="2">Transposase</fullName>
    </submittedName>
</protein>
<dbReference type="RefSeq" id="WP_123985459.1">
    <property type="nucleotide sequence ID" value="NZ_CP027768.1"/>
</dbReference>
<dbReference type="Proteomes" id="UP000280475">
    <property type="component" value="Chromosome"/>
</dbReference>
<dbReference type="Pfam" id="PF13546">
    <property type="entry name" value="DDE_5"/>
    <property type="match status" value="1"/>
</dbReference>
<dbReference type="AlphaFoldDB" id="A0A3G5FFR3"/>
<dbReference type="InterPro" id="IPR012337">
    <property type="entry name" value="RNaseH-like_sf"/>
</dbReference>
<dbReference type="EMBL" id="CP027768">
    <property type="protein sequence ID" value="AYW49173.1"/>
    <property type="molecule type" value="Genomic_DNA"/>
</dbReference>
<feature type="domain" description="Transposase IS701-like DDE" evidence="1">
    <location>
        <begin position="72"/>
        <end position="253"/>
    </location>
</feature>
<name>A0A3G5FFR3_TETHA</name>
<evidence type="ECO:0000313" key="2">
    <source>
        <dbReference type="EMBL" id="AYW49173.1"/>
    </source>
</evidence>
<proteinExistence type="predicted"/>
<gene>
    <name evidence="2" type="ORF">C7H83_00890</name>
</gene>
<organism evidence="2 3">
    <name type="scientific">Tetragenococcus halophilus</name>
    <name type="common">Pediococcus halophilus</name>
    <dbReference type="NCBI Taxonomy" id="51669"/>
    <lineage>
        <taxon>Bacteria</taxon>
        <taxon>Bacillati</taxon>
        <taxon>Bacillota</taxon>
        <taxon>Bacilli</taxon>
        <taxon>Lactobacillales</taxon>
        <taxon>Enterococcaceae</taxon>
        <taxon>Tetragenococcus</taxon>
    </lineage>
</organism>
<sequence>MIHLKAIKNQLPNEVKATFSELKVPSFLRQAHIHKQKGYSVAVIFTFLFSLVFKGKSLHQVLSGREADQWMKKDTVYRLMNDPHNNWRTFLLRFSTSVIEKIHRLTDPQTHLRTLILDDSTFYRNRSQKVPGLARLWDHALQKGYKGYRMLTLGFSDGYSFLPIDFSLLSGNKKVQPTISVQDQRTVGARRFKEAQRPMPEVAVEMVARALDQGIYATHVLMDKWFTCPKMIDRLHDLGIHTIGMMKNGKTKYLYQGRFYKLSELYQKSTEEVTAEAILSSIIVQPCAGQHPVKIVFVKNHSKQSAWLAIMTDDLTLSSQEIVKTYSLRWDIETFFKASKSLLHLAQETQTRNYQALLCHTTIVFTRYILLSWQQRCVNDERTLGGLFYELADQMKELDWSVALLELVKIIQAVSEKAESTLQDFIESQLQHWIDTLPNYIKGYLPNLVCET</sequence>
<evidence type="ECO:0000313" key="3">
    <source>
        <dbReference type="Proteomes" id="UP000280475"/>
    </source>
</evidence>
<dbReference type="SUPFAM" id="SSF53098">
    <property type="entry name" value="Ribonuclease H-like"/>
    <property type="match status" value="1"/>
</dbReference>
<accession>A0A3G5FFR3</accession>
<dbReference type="InterPro" id="IPR038721">
    <property type="entry name" value="IS701-like_DDE_dom"/>
</dbReference>